<feature type="region of interest" description="Disordered" evidence="2">
    <location>
        <begin position="161"/>
        <end position="187"/>
    </location>
</feature>
<keyword evidence="1" id="KW-0175">Coiled coil</keyword>
<feature type="coiled-coil region" evidence="1">
    <location>
        <begin position="345"/>
        <end position="372"/>
    </location>
</feature>
<dbReference type="Pfam" id="PF04783">
    <property type="entry name" value="DUF630"/>
    <property type="match status" value="1"/>
</dbReference>
<feature type="domain" description="DUF632" evidence="3">
    <location>
        <begin position="221"/>
        <end position="533"/>
    </location>
</feature>
<dbReference type="EMBL" id="JAFEMO010000006">
    <property type="protein sequence ID" value="KAH7568508.1"/>
    <property type="molecule type" value="Genomic_DNA"/>
</dbReference>
<evidence type="ECO:0000259" key="3">
    <source>
        <dbReference type="Pfam" id="PF04782"/>
    </source>
</evidence>
<feature type="domain" description="DUF630" evidence="4">
    <location>
        <begin position="1"/>
        <end position="59"/>
    </location>
</feature>
<gene>
    <name evidence="5" type="ORF">JRO89_XS06G0008500</name>
</gene>
<comment type="caution">
    <text evidence="5">The sequence shown here is derived from an EMBL/GenBank/DDBJ whole genome shotgun (WGS) entry which is preliminary data.</text>
</comment>
<evidence type="ECO:0000259" key="4">
    <source>
        <dbReference type="Pfam" id="PF04783"/>
    </source>
</evidence>
<feature type="region of interest" description="Disordered" evidence="2">
    <location>
        <begin position="72"/>
        <end position="138"/>
    </location>
</feature>
<evidence type="ECO:0000313" key="6">
    <source>
        <dbReference type="Proteomes" id="UP000827721"/>
    </source>
</evidence>
<feature type="compositionally biased region" description="Basic and acidic residues" evidence="2">
    <location>
        <begin position="93"/>
        <end position="111"/>
    </location>
</feature>
<feature type="compositionally biased region" description="Acidic residues" evidence="2">
    <location>
        <begin position="168"/>
        <end position="177"/>
    </location>
</feature>
<evidence type="ECO:0008006" key="7">
    <source>
        <dbReference type="Google" id="ProtNLM"/>
    </source>
</evidence>
<name>A0ABQ8HW66_9ROSI</name>
<evidence type="ECO:0000256" key="1">
    <source>
        <dbReference type="SAM" id="Coils"/>
    </source>
</evidence>
<dbReference type="PANTHER" id="PTHR21450">
    <property type="entry name" value="PROTEIN ALTERED PHOSPHATE STARVATION RESPONSE 1"/>
    <property type="match status" value="1"/>
</dbReference>
<dbReference type="PANTHER" id="PTHR21450:SF21">
    <property type="entry name" value="REDUCTASE SUBUNIT C, PUTATIVE (DUF630 AND DUF632)-RELATED"/>
    <property type="match status" value="1"/>
</dbReference>
<organism evidence="5 6">
    <name type="scientific">Xanthoceras sorbifolium</name>
    <dbReference type="NCBI Taxonomy" id="99658"/>
    <lineage>
        <taxon>Eukaryota</taxon>
        <taxon>Viridiplantae</taxon>
        <taxon>Streptophyta</taxon>
        <taxon>Embryophyta</taxon>
        <taxon>Tracheophyta</taxon>
        <taxon>Spermatophyta</taxon>
        <taxon>Magnoliopsida</taxon>
        <taxon>eudicotyledons</taxon>
        <taxon>Gunneridae</taxon>
        <taxon>Pentapetalae</taxon>
        <taxon>rosids</taxon>
        <taxon>malvids</taxon>
        <taxon>Sapindales</taxon>
        <taxon>Sapindaceae</taxon>
        <taxon>Xanthoceroideae</taxon>
        <taxon>Xanthoceras</taxon>
    </lineage>
</organism>
<keyword evidence="6" id="KW-1185">Reference proteome</keyword>
<accession>A0ABQ8HW66</accession>
<dbReference type="InterPro" id="IPR006868">
    <property type="entry name" value="DUF630"/>
</dbReference>
<dbReference type="Pfam" id="PF04782">
    <property type="entry name" value="DUF632"/>
    <property type="match status" value="1"/>
</dbReference>
<feature type="compositionally biased region" description="Pro residues" evidence="2">
    <location>
        <begin position="73"/>
        <end position="91"/>
    </location>
</feature>
<evidence type="ECO:0000313" key="5">
    <source>
        <dbReference type="EMBL" id="KAH7568508.1"/>
    </source>
</evidence>
<protein>
    <recommendedName>
        <fullName evidence="7">Nitrate regulatory gene2 protein</fullName>
    </recommendedName>
</protein>
<proteinExistence type="predicted"/>
<evidence type="ECO:0000256" key="2">
    <source>
        <dbReference type="SAM" id="MobiDB-lite"/>
    </source>
</evidence>
<sequence>MGCVASRIDKEERVRICRERKRLMKQLLGLRGEFADAQLAYLRALKNTGVTLRQFTESESLEFENTSYSLLLPPSPPPLLPPSPPPPPPLYSPDRRKVEGYQKDETAREESIEIYENGNGIPSPPPIQSSSWENWDHLFSPPPHEHLRKSEEIEQIEEENWAETKTEFEEDDQEDEVVSSPLPEKSQTVEVVDDNSPMMSCYTKDTEDMTMIACSKKTLDGIIKDLDDYFLKASACGKEIAILMDINKGDTYLPHNFKENKREERFSAFGKGKKRSLEACNFGNFSGKRSNSAKVFSALSWSWSFKSLQSSQEAIGLCRSSEPCKPGSHCITLEKLYAAEQKLYKEFKEEELAKLEYERKSMLLQKQEDENNNWIKTQKTRSCVESLESDIRSLQYSISETCSSILELINGELYPQLVALISGIMHMWRTMYECHQVQNHISQRLNHLFDIQNMDFTTDYHHQATAQLETEVNYWYNSFCVLTISQRDYVKTLCRWIQRTDCLVDDHQQSHYSSVIRKLCENWQLVFDKLPEKFEKDNEFLWFPLAYPYAHLANEVASEAIKSFLSAIQAIFQQQIEELNLQKKSDRLERRLQKELNSLAEMEEKLEGSFAVEVAQSNLSPKHPVSLKRSKIAALKERVEAEKAKYLNSVEVTKAMSLSNLKTSLPNVFQVLMEFSRVSVHAFQGVHSHIRQATVPDELENSTN</sequence>
<reference evidence="5 6" key="1">
    <citation type="submission" date="2021-02" db="EMBL/GenBank/DDBJ databases">
        <title>Plant Genome Project.</title>
        <authorList>
            <person name="Zhang R.-G."/>
        </authorList>
    </citation>
    <scope>NUCLEOTIDE SEQUENCE [LARGE SCALE GENOMIC DNA]</scope>
    <source>
        <tissue evidence="5">Leaves</tissue>
    </source>
</reference>
<dbReference type="InterPro" id="IPR006867">
    <property type="entry name" value="DUF632"/>
</dbReference>
<feature type="coiled-coil region" evidence="1">
    <location>
        <begin position="578"/>
        <end position="609"/>
    </location>
</feature>
<dbReference type="Proteomes" id="UP000827721">
    <property type="component" value="Unassembled WGS sequence"/>
</dbReference>